<dbReference type="Proteomes" id="UP000648663">
    <property type="component" value="Unassembled WGS sequence"/>
</dbReference>
<accession>A0ABQ2FWM1</accession>
<keyword evidence="2" id="KW-1185">Reference proteome</keyword>
<dbReference type="PANTHER" id="PTHR43431">
    <property type="entry name" value="OXIDOREDUCTASE, SHORT CHAIN DEHYDROGENASE/REDUCTASE FAMILY (AFU_ORTHOLOGUE AFUA_5G14000)"/>
    <property type="match status" value="1"/>
</dbReference>
<organism evidence="1 2">
    <name type="scientific">Modestobacter marinus</name>
    <dbReference type="NCBI Taxonomy" id="477641"/>
    <lineage>
        <taxon>Bacteria</taxon>
        <taxon>Bacillati</taxon>
        <taxon>Actinomycetota</taxon>
        <taxon>Actinomycetes</taxon>
        <taxon>Geodermatophilales</taxon>
        <taxon>Geodermatophilaceae</taxon>
        <taxon>Modestobacter</taxon>
    </lineage>
</organism>
<comment type="caution">
    <text evidence="1">The sequence shown here is derived from an EMBL/GenBank/DDBJ whole genome shotgun (WGS) entry which is preliminary data.</text>
</comment>
<proteinExistence type="predicted"/>
<protein>
    <recommendedName>
        <fullName evidence="3">Dehydrogenase</fullName>
    </recommendedName>
</protein>
<dbReference type="EMBL" id="BMMI01000003">
    <property type="protein sequence ID" value="GGL61610.1"/>
    <property type="molecule type" value="Genomic_DNA"/>
</dbReference>
<sequence length="226" mass="23726">MHPGMTTIAIIGAGRGLGAAVARRFGAEGFAVALLSRSQSKLDALAEELAADGVQARGFAADVRDPASLAAALERATETLGPIEVLQYSPLPQKDFMRPVLETTPADLVGPVEFSIYGPVAAVHQVLPGMRFLGENRGTILFVNGGSAVTPGRNVTGTSVAFAGQAAYAQLLHEVLGEEGIQVSQLIIPGKIEPGSPDKDPAVLADLLWDLHTRRDRFRHQVAGSD</sequence>
<evidence type="ECO:0000313" key="2">
    <source>
        <dbReference type="Proteomes" id="UP000648663"/>
    </source>
</evidence>
<gene>
    <name evidence="1" type="ORF">GCM10011589_17190</name>
</gene>
<dbReference type="InterPro" id="IPR002347">
    <property type="entry name" value="SDR_fam"/>
</dbReference>
<evidence type="ECO:0000313" key="1">
    <source>
        <dbReference type="EMBL" id="GGL61610.1"/>
    </source>
</evidence>
<dbReference type="Pfam" id="PF00106">
    <property type="entry name" value="adh_short"/>
    <property type="match status" value="1"/>
</dbReference>
<dbReference type="InterPro" id="IPR036291">
    <property type="entry name" value="NAD(P)-bd_dom_sf"/>
</dbReference>
<dbReference type="Gene3D" id="3.40.50.720">
    <property type="entry name" value="NAD(P)-binding Rossmann-like Domain"/>
    <property type="match status" value="1"/>
</dbReference>
<name>A0ABQ2FWM1_9ACTN</name>
<evidence type="ECO:0008006" key="3">
    <source>
        <dbReference type="Google" id="ProtNLM"/>
    </source>
</evidence>
<dbReference type="PANTHER" id="PTHR43431:SF7">
    <property type="entry name" value="OXIDOREDUCTASE, SHORT CHAIN DEHYDROGENASE_REDUCTASE FAMILY (AFU_ORTHOLOGUE AFUA_5G14000)"/>
    <property type="match status" value="1"/>
</dbReference>
<dbReference type="SUPFAM" id="SSF51735">
    <property type="entry name" value="NAD(P)-binding Rossmann-fold domains"/>
    <property type="match status" value="1"/>
</dbReference>
<reference evidence="2" key="1">
    <citation type="journal article" date="2019" name="Int. J. Syst. Evol. Microbiol.">
        <title>The Global Catalogue of Microorganisms (GCM) 10K type strain sequencing project: providing services to taxonomists for standard genome sequencing and annotation.</title>
        <authorList>
            <consortium name="The Broad Institute Genomics Platform"/>
            <consortium name="The Broad Institute Genome Sequencing Center for Infectious Disease"/>
            <person name="Wu L."/>
            <person name="Ma J."/>
        </authorList>
    </citation>
    <scope>NUCLEOTIDE SEQUENCE [LARGE SCALE GENOMIC DNA]</scope>
    <source>
        <strain evidence="2">CGMCC 4.5581</strain>
    </source>
</reference>